<organism evidence="1 2">
    <name type="scientific">Mesocestoides corti</name>
    <name type="common">Flatworm</name>
    <dbReference type="NCBI Taxonomy" id="53468"/>
    <lineage>
        <taxon>Eukaryota</taxon>
        <taxon>Metazoa</taxon>
        <taxon>Spiralia</taxon>
        <taxon>Lophotrochozoa</taxon>
        <taxon>Platyhelminthes</taxon>
        <taxon>Cestoda</taxon>
        <taxon>Eucestoda</taxon>
        <taxon>Cyclophyllidea</taxon>
        <taxon>Mesocestoididae</taxon>
        <taxon>Mesocestoides</taxon>
    </lineage>
</organism>
<proteinExistence type="predicted"/>
<protein>
    <submittedName>
        <fullName evidence="3">FYVE-type domain-containing protein</fullName>
    </submittedName>
</protein>
<dbReference type="OrthoDB" id="5970946at2759"/>
<dbReference type="EMBL" id="UXSR01000223">
    <property type="protein sequence ID" value="VDD75662.1"/>
    <property type="molecule type" value="Genomic_DNA"/>
</dbReference>
<reference evidence="3" key="2">
    <citation type="submission" date="2019-11" db="UniProtKB">
        <authorList>
            <consortium name="WormBaseParasite"/>
        </authorList>
    </citation>
    <scope>IDENTIFICATION</scope>
</reference>
<accession>A0A0R3U4S4</accession>
<evidence type="ECO:0000313" key="1">
    <source>
        <dbReference type="EMBL" id="VDD75662.1"/>
    </source>
</evidence>
<dbReference type="WBParaSite" id="MCU_006828-RA">
    <property type="protein sequence ID" value="MCU_006828-RA"/>
    <property type="gene ID" value="MCU_006828"/>
</dbReference>
<dbReference type="Proteomes" id="UP000267029">
    <property type="component" value="Unassembled WGS sequence"/>
</dbReference>
<evidence type="ECO:0000313" key="3">
    <source>
        <dbReference type="WBParaSite" id="MCU_006828-RA"/>
    </source>
</evidence>
<gene>
    <name evidence="1" type="ORF">MCOS_LOCUS1665</name>
</gene>
<dbReference type="AlphaFoldDB" id="A0A0R3U4S4"/>
<name>A0A0R3U4S4_MESCO</name>
<reference evidence="1 2" key="1">
    <citation type="submission" date="2018-10" db="EMBL/GenBank/DDBJ databases">
        <authorList>
            <consortium name="Pathogen Informatics"/>
        </authorList>
    </citation>
    <scope>NUCLEOTIDE SEQUENCE [LARGE SCALE GENOMIC DNA]</scope>
</reference>
<sequence length="92" mass="10445">MCVWGHCTETDTTQRCKFCGTKFCTACGRGDFLGSADNFDKCYVCQAKNKFMEQVPNPNTRRYTPEHLAELKRIKEETKVSKGSNKSKKANP</sequence>
<evidence type="ECO:0000313" key="2">
    <source>
        <dbReference type="Proteomes" id="UP000267029"/>
    </source>
</evidence>
<keyword evidence="2" id="KW-1185">Reference proteome</keyword>